<dbReference type="GO" id="GO:0003723">
    <property type="term" value="F:RNA binding"/>
    <property type="evidence" value="ECO:0007669"/>
    <property type="project" value="UniProtKB-KW"/>
</dbReference>
<reference evidence="13" key="1">
    <citation type="submission" date="2020-07" db="EMBL/GenBank/DDBJ databases">
        <authorList>
            <person name="Nieuwenhuis M."/>
            <person name="Van De Peppel L.J.J."/>
        </authorList>
    </citation>
    <scope>NUCLEOTIDE SEQUENCE</scope>
    <source>
        <strain evidence="13">AP01</strain>
        <tissue evidence="13">Mycelium</tissue>
    </source>
</reference>
<dbReference type="EMBL" id="JABCKV010000071">
    <property type="protein sequence ID" value="KAG5644393.1"/>
    <property type="molecule type" value="Genomic_DNA"/>
</dbReference>
<evidence type="ECO:0000256" key="8">
    <source>
        <dbReference type="ARBA" id="ARBA00022884"/>
    </source>
</evidence>
<dbReference type="GO" id="GO:0000494">
    <property type="term" value="P:box C/D sno(s)RNA 3'-end processing"/>
    <property type="evidence" value="ECO:0007669"/>
    <property type="project" value="TreeGrafter"/>
</dbReference>
<name>A0A9P7G6D8_9AGAR</name>
<dbReference type="SMART" id="SM01206">
    <property type="entry name" value="Fibrillarin"/>
    <property type="match status" value="1"/>
</dbReference>
<dbReference type="PANTHER" id="PTHR10335:SF17">
    <property type="entry name" value="FIBRILLARIN"/>
    <property type="match status" value="1"/>
</dbReference>
<evidence type="ECO:0000256" key="5">
    <source>
        <dbReference type="ARBA" id="ARBA00022603"/>
    </source>
</evidence>
<dbReference type="Pfam" id="PF01269">
    <property type="entry name" value="Fibrillarin"/>
    <property type="match status" value="1"/>
</dbReference>
<keyword evidence="7" id="KW-0949">S-adenosyl-L-methionine</keyword>
<comment type="subcellular location">
    <subcellularLocation>
        <location evidence="1">Nucleus</location>
        <location evidence="1">Nucleolus</location>
    </subcellularLocation>
</comment>
<keyword evidence="14" id="KW-1185">Reference proteome</keyword>
<evidence type="ECO:0000256" key="2">
    <source>
        <dbReference type="ARBA" id="ARBA00010632"/>
    </source>
</evidence>
<keyword evidence="4" id="KW-0698">rRNA processing</keyword>
<dbReference type="GO" id="GO:0000452">
    <property type="term" value="P:snoRNA guided rRNA 2'-O-methylation"/>
    <property type="evidence" value="ECO:0007669"/>
    <property type="project" value="UniProtKB-ARBA"/>
</dbReference>
<accession>A0A9P7G6D8</accession>
<dbReference type="GO" id="GO:0008649">
    <property type="term" value="F:rRNA methyltransferase activity"/>
    <property type="evidence" value="ECO:0007669"/>
    <property type="project" value="TreeGrafter"/>
</dbReference>
<dbReference type="Gene3D" id="3.40.50.150">
    <property type="entry name" value="Vaccinia Virus protein VP39"/>
    <property type="match status" value="1"/>
</dbReference>
<keyword evidence="6" id="KW-0808">Transferase</keyword>
<evidence type="ECO:0000256" key="11">
    <source>
        <dbReference type="ARBA" id="ARBA00032245"/>
    </source>
</evidence>
<keyword evidence="10" id="KW-0687">Ribonucleoprotein</keyword>
<keyword evidence="9" id="KW-0539">Nucleus</keyword>
<dbReference type="GO" id="GO:0031428">
    <property type="term" value="C:box C/D methylation guide snoRNP complex"/>
    <property type="evidence" value="ECO:0007669"/>
    <property type="project" value="TreeGrafter"/>
</dbReference>
<proteinExistence type="inferred from homology"/>
<dbReference type="PANTHER" id="PTHR10335">
    <property type="entry name" value="RRNA 2-O-METHYLTRANSFERASE FIBRILLARIN"/>
    <property type="match status" value="1"/>
</dbReference>
<comment type="catalytic activity">
    <reaction evidence="12">
        <text>L-glutaminyl-[histone H2A] + S-adenosyl-L-methionine = N(5)-methyl-L-glutaminyl-[histone H2A] + S-adenosyl-L-homocysteine + H(+)</text>
        <dbReference type="Rhea" id="RHEA:50904"/>
        <dbReference type="Rhea" id="RHEA-COMP:12837"/>
        <dbReference type="Rhea" id="RHEA-COMP:12839"/>
        <dbReference type="ChEBI" id="CHEBI:15378"/>
        <dbReference type="ChEBI" id="CHEBI:30011"/>
        <dbReference type="ChEBI" id="CHEBI:57856"/>
        <dbReference type="ChEBI" id="CHEBI:59789"/>
        <dbReference type="ChEBI" id="CHEBI:61891"/>
    </reaction>
</comment>
<keyword evidence="8" id="KW-0694">RNA-binding</keyword>
<dbReference type="NCBIfam" id="NF003276">
    <property type="entry name" value="PRK04266.1-2"/>
    <property type="match status" value="1"/>
</dbReference>
<dbReference type="InterPro" id="IPR029063">
    <property type="entry name" value="SAM-dependent_MTases_sf"/>
</dbReference>
<dbReference type="PRINTS" id="PR00052">
    <property type="entry name" value="FIBRILLARIN"/>
</dbReference>
<comment type="caution">
    <text evidence="13">The sequence shown here is derived from an EMBL/GenBank/DDBJ whole genome shotgun (WGS) entry which is preliminary data.</text>
</comment>
<dbReference type="GO" id="GO:0032040">
    <property type="term" value="C:small-subunit processome"/>
    <property type="evidence" value="ECO:0007669"/>
    <property type="project" value="TreeGrafter"/>
</dbReference>
<dbReference type="Gene3D" id="3.30.200.20">
    <property type="entry name" value="Phosphorylase Kinase, domain 1"/>
    <property type="match status" value="1"/>
</dbReference>
<dbReference type="SUPFAM" id="SSF53335">
    <property type="entry name" value="S-adenosyl-L-methionine-dependent methyltransferases"/>
    <property type="match status" value="1"/>
</dbReference>
<evidence type="ECO:0000256" key="12">
    <source>
        <dbReference type="ARBA" id="ARBA00047568"/>
    </source>
</evidence>
<gene>
    <name evidence="13" type="primary">FIB2</name>
    <name evidence="13" type="ORF">DXG03_008560</name>
</gene>
<dbReference type="FunFam" id="3.40.50.150:FF:000001">
    <property type="entry name" value="Fibrillarin like 1"/>
    <property type="match status" value="1"/>
</dbReference>
<dbReference type="HAMAP" id="MF_00351">
    <property type="entry name" value="RNA_methyltransf_FlpA"/>
    <property type="match status" value="1"/>
</dbReference>
<organism evidence="13 14">
    <name type="scientific">Asterophora parasitica</name>
    <dbReference type="NCBI Taxonomy" id="117018"/>
    <lineage>
        <taxon>Eukaryota</taxon>
        <taxon>Fungi</taxon>
        <taxon>Dikarya</taxon>
        <taxon>Basidiomycota</taxon>
        <taxon>Agaricomycotina</taxon>
        <taxon>Agaricomycetes</taxon>
        <taxon>Agaricomycetidae</taxon>
        <taxon>Agaricales</taxon>
        <taxon>Tricholomatineae</taxon>
        <taxon>Lyophyllaceae</taxon>
        <taxon>Asterophora</taxon>
    </lineage>
</organism>
<comment type="similarity">
    <text evidence="2">Belongs to the methyltransferase superfamily. Fibrillarin family.</text>
</comment>
<evidence type="ECO:0000256" key="6">
    <source>
        <dbReference type="ARBA" id="ARBA00022679"/>
    </source>
</evidence>
<evidence type="ECO:0000313" key="13">
    <source>
        <dbReference type="EMBL" id="KAG5644393.1"/>
    </source>
</evidence>
<dbReference type="PROSITE" id="PS00566">
    <property type="entry name" value="FIBRILLARIN"/>
    <property type="match status" value="1"/>
</dbReference>
<evidence type="ECO:0000256" key="4">
    <source>
        <dbReference type="ARBA" id="ARBA00022552"/>
    </source>
</evidence>
<dbReference type="CDD" id="cd02440">
    <property type="entry name" value="AdoMet_MTases"/>
    <property type="match status" value="1"/>
</dbReference>
<dbReference type="GO" id="GO:1990259">
    <property type="term" value="F:histone H2AQ104 methyltransferase activity"/>
    <property type="evidence" value="ECO:0007669"/>
    <property type="project" value="TreeGrafter"/>
</dbReference>
<dbReference type="OrthoDB" id="1859733at2759"/>
<dbReference type="InterPro" id="IPR020813">
    <property type="entry name" value="Fibrillarin_CS"/>
</dbReference>
<evidence type="ECO:0000256" key="1">
    <source>
        <dbReference type="ARBA" id="ARBA00004604"/>
    </source>
</evidence>
<dbReference type="Proteomes" id="UP000775547">
    <property type="component" value="Unassembled WGS sequence"/>
</dbReference>
<dbReference type="FunFam" id="3.30.200.20:FF:000056">
    <property type="entry name" value="Fibrillarin like 1"/>
    <property type="match status" value="1"/>
</dbReference>
<dbReference type="AlphaFoldDB" id="A0A9P7G6D8"/>
<evidence type="ECO:0000256" key="9">
    <source>
        <dbReference type="ARBA" id="ARBA00023242"/>
    </source>
</evidence>
<dbReference type="InterPro" id="IPR000692">
    <property type="entry name" value="Fibrillarin"/>
</dbReference>
<evidence type="ECO:0000256" key="3">
    <source>
        <dbReference type="ARBA" id="ARBA00015190"/>
    </source>
</evidence>
<keyword evidence="5" id="KW-0489">Methyltransferase</keyword>
<protein>
    <recommendedName>
        <fullName evidence="3">rRNA 2'-O-methyltransferase fibrillarin</fullName>
    </recommendedName>
    <alternativeName>
        <fullName evidence="11">Histone-glutamine methyltransferase</fullName>
    </alternativeName>
</protein>
<dbReference type="PIRSF" id="PIRSF006540">
    <property type="entry name" value="Nop17p"/>
    <property type="match status" value="1"/>
</dbReference>
<evidence type="ECO:0000313" key="14">
    <source>
        <dbReference type="Proteomes" id="UP000775547"/>
    </source>
</evidence>
<evidence type="ECO:0000256" key="7">
    <source>
        <dbReference type="ARBA" id="ARBA00022691"/>
    </source>
</evidence>
<evidence type="ECO:0000256" key="10">
    <source>
        <dbReference type="ARBA" id="ARBA00023274"/>
    </source>
</evidence>
<sequence>MAFGAPVLEPHRHPGVFIAKGKDHMLVTKNLVPGESVYGEKRISIEGDIEGTKTEYRVWNPFRSKLAAGVLGGLDDIYIKPGAKVLYLGAASGTSVSHVADIVGPEGVVYAVEFSPRSGRDLINMAKKRTNVIPIVEDARLPNKYRMLLATVDVIFADVAQPDQARIVIHNAERFLKDQGHVIISIKASCIDSTAPPETIFAAEVQKLKESQFKPLEQVTLEPYERDHAMVSGTS</sequence>
<reference evidence="13" key="2">
    <citation type="submission" date="2021-10" db="EMBL/GenBank/DDBJ databases">
        <title>Phylogenomics reveals ancestral predisposition of the termite-cultivated fungus Termitomyces towards a domesticated lifestyle.</title>
        <authorList>
            <person name="Auxier B."/>
            <person name="Grum-Grzhimaylo A."/>
            <person name="Cardenas M.E."/>
            <person name="Lodge J.D."/>
            <person name="Laessoe T."/>
            <person name="Pedersen O."/>
            <person name="Smith M.E."/>
            <person name="Kuyper T.W."/>
            <person name="Franco-Molano E.A."/>
            <person name="Baroni T.J."/>
            <person name="Aanen D.K."/>
        </authorList>
    </citation>
    <scope>NUCLEOTIDE SEQUENCE</scope>
    <source>
        <strain evidence="13">AP01</strain>
        <tissue evidence="13">Mycelium</tissue>
    </source>
</reference>